<evidence type="ECO:0000313" key="1">
    <source>
        <dbReference type="EMBL" id="GGD42554.1"/>
    </source>
</evidence>
<proteinExistence type="predicted"/>
<dbReference type="EMBL" id="BMJJ01000020">
    <property type="protein sequence ID" value="GGD42554.1"/>
    <property type="molecule type" value="Genomic_DNA"/>
</dbReference>
<reference evidence="1" key="2">
    <citation type="submission" date="2020-09" db="EMBL/GenBank/DDBJ databases">
        <authorList>
            <person name="Sun Q."/>
            <person name="Zhou Y."/>
        </authorList>
    </citation>
    <scope>NUCLEOTIDE SEQUENCE</scope>
    <source>
        <strain evidence="1">CGMCC 1.15493</strain>
    </source>
</reference>
<evidence type="ECO:0000313" key="2">
    <source>
        <dbReference type="Proteomes" id="UP000613160"/>
    </source>
</evidence>
<protein>
    <submittedName>
        <fullName evidence="1">Uncharacterized protein</fullName>
    </submittedName>
</protein>
<organism evidence="1 2">
    <name type="scientific">Aureimonas glaciei</name>
    <dbReference type="NCBI Taxonomy" id="1776957"/>
    <lineage>
        <taxon>Bacteria</taxon>
        <taxon>Pseudomonadati</taxon>
        <taxon>Pseudomonadota</taxon>
        <taxon>Alphaproteobacteria</taxon>
        <taxon>Hyphomicrobiales</taxon>
        <taxon>Aurantimonadaceae</taxon>
        <taxon>Aureimonas</taxon>
    </lineage>
</organism>
<sequence length="52" mass="5981">MSNEEAAMMIQRIIRNELDDCERAIKNDDPQKALSELDDAVRKLKRVVASLH</sequence>
<dbReference type="RefSeq" id="WP_188855315.1">
    <property type="nucleotide sequence ID" value="NZ_BMJJ01000020.1"/>
</dbReference>
<accession>A0A916YF16</accession>
<name>A0A916YF16_9HYPH</name>
<gene>
    <name evidence="1" type="ORF">GCM10011335_51570</name>
</gene>
<comment type="caution">
    <text evidence="1">The sequence shown here is derived from an EMBL/GenBank/DDBJ whole genome shotgun (WGS) entry which is preliminary data.</text>
</comment>
<reference evidence="1" key="1">
    <citation type="journal article" date="2014" name="Int. J. Syst. Evol. Microbiol.">
        <title>Complete genome sequence of Corynebacterium casei LMG S-19264T (=DSM 44701T), isolated from a smear-ripened cheese.</title>
        <authorList>
            <consortium name="US DOE Joint Genome Institute (JGI-PGF)"/>
            <person name="Walter F."/>
            <person name="Albersmeier A."/>
            <person name="Kalinowski J."/>
            <person name="Ruckert C."/>
        </authorList>
    </citation>
    <scope>NUCLEOTIDE SEQUENCE</scope>
    <source>
        <strain evidence="1">CGMCC 1.15493</strain>
    </source>
</reference>
<dbReference type="Proteomes" id="UP000613160">
    <property type="component" value="Unassembled WGS sequence"/>
</dbReference>
<keyword evidence="2" id="KW-1185">Reference proteome</keyword>
<dbReference type="AlphaFoldDB" id="A0A916YF16"/>